<accession>A0ACC6KXK7</accession>
<protein>
    <submittedName>
        <fullName evidence="1">Uncharacterized protein</fullName>
    </submittedName>
</protein>
<sequence length="287" mass="33418">MKTNSYSWLHVSVFVLKNNWHLAIKGVIQPFIKYHFEKGDFLTYKLTFDHGSAENISLSLLVPDKKEGVVAQSLDQSLKSFFKEEGFSAILNSKQNNTLFMPPLTNSVQYKLCPAFVNPEIKHLQILEQTFSNLMIDVFAEELVDDEMILTFSLYILFDCYKLVCATDHSSGDKWQMYYQHQASYLKTIEFSDQPLQEEIVSMEAAVNEIYLDISNTVMLNDLNWISKWEDVFGKIWEEEYNRNREILFFSEINLIITQQLNLNIGYQLLLSTFVNNTISKHRVSAK</sequence>
<evidence type="ECO:0000313" key="2">
    <source>
        <dbReference type="Proteomes" id="UP001246858"/>
    </source>
</evidence>
<dbReference type="EMBL" id="JAVDTF010000002">
    <property type="protein sequence ID" value="MDR6784089.1"/>
    <property type="molecule type" value="Genomic_DNA"/>
</dbReference>
<evidence type="ECO:0000313" key="1">
    <source>
        <dbReference type="EMBL" id="MDR6784089.1"/>
    </source>
</evidence>
<proteinExistence type="predicted"/>
<organism evidence="1 2">
    <name type="scientific">Pedobacter africanus</name>
    <dbReference type="NCBI Taxonomy" id="151894"/>
    <lineage>
        <taxon>Bacteria</taxon>
        <taxon>Pseudomonadati</taxon>
        <taxon>Bacteroidota</taxon>
        <taxon>Sphingobacteriia</taxon>
        <taxon>Sphingobacteriales</taxon>
        <taxon>Sphingobacteriaceae</taxon>
        <taxon>Pedobacter</taxon>
    </lineage>
</organism>
<gene>
    <name evidence="1" type="ORF">J2X78_002654</name>
</gene>
<name>A0ACC6KXK7_9SPHI</name>
<keyword evidence="2" id="KW-1185">Reference proteome</keyword>
<comment type="caution">
    <text evidence="1">The sequence shown here is derived from an EMBL/GenBank/DDBJ whole genome shotgun (WGS) entry which is preliminary data.</text>
</comment>
<reference evidence="1" key="1">
    <citation type="submission" date="2023-07" db="EMBL/GenBank/DDBJ databases">
        <title>Sorghum-associated microbial communities from plants grown in Nebraska, USA.</title>
        <authorList>
            <person name="Schachtman D."/>
        </authorList>
    </citation>
    <scope>NUCLEOTIDE SEQUENCE</scope>
    <source>
        <strain evidence="1">2697</strain>
    </source>
</reference>
<dbReference type="Proteomes" id="UP001246858">
    <property type="component" value="Unassembled WGS sequence"/>
</dbReference>